<comment type="caution">
    <text evidence="3">The sequence shown here is derived from an EMBL/GenBank/DDBJ whole genome shotgun (WGS) entry which is preliminary data.</text>
</comment>
<gene>
    <name evidence="3" type="ORF">GCM10011511_30470</name>
</gene>
<evidence type="ECO:0000313" key="3">
    <source>
        <dbReference type="EMBL" id="GGB05062.1"/>
    </source>
</evidence>
<dbReference type="Pfam" id="PF14534">
    <property type="entry name" value="DUF4440"/>
    <property type="match status" value="1"/>
</dbReference>
<dbReference type="Gene3D" id="3.10.450.50">
    <property type="match status" value="1"/>
</dbReference>
<evidence type="ECO:0000256" key="1">
    <source>
        <dbReference type="SAM" id="SignalP"/>
    </source>
</evidence>
<feature type="chain" id="PRO_5035169583" description="DUF4440 domain-containing protein" evidence="1">
    <location>
        <begin position="25"/>
        <end position="169"/>
    </location>
</feature>
<dbReference type="InterPro" id="IPR032710">
    <property type="entry name" value="NTF2-like_dom_sf"/>
</dbReference>
<feature type="domain" description="DUF4440" evidence="2">
    <location>
        <begin position="59"/>
        <end position="163"/>
    </location>
</feature>
<dbReference type="Proteomes" id="UP000607559">
    <property type="component" value="Unassembled WGS sequence"/>
</dbReference>
<evidence type="ECO:0000259" key="2">
    <source>
        <dbReference type="Pfam" id="PF14534"/>
    </source>
</evidence>
<protein>
    <recommendedName>
        <fullName evidence="2">DUF4440 domain-containing protein</fullName>
    </recommendedName>
</protein>
<dbReference type="SUPFAM" id="SSF54427">
    <property type="entry name" value="NTF2-like"/>
    <property type="match status" value="1"/>
</dbReference>
<reference evidence="3" key="2">
    <citation type="submission" date="2020-09" db="EMBL/GenBank/DDBJ databases">
        <authorList>
            <person name="Sun Q."/>
            <person name="Zhou Y."/>
        </authorList>
    </citation>
    <scope>NUCLEOTIDE SEQUENCE</scope>
    <source>
        <strain evidence="3">CGMCC 1.15448</strain>
    </source>
</reference>
<keyword evidence="4" id="KW-1185">Reference proteome</keyword>
<keyword evidence="1" id="KW-0732">Signal</keyword>
<accession>A0A8J2UED2</accession>
<dbReference type="AlphaFoldDB" id="A0A8J2UED2"/>
<dbReference type="RefSeq" id="WP_188933143.1">
    <property type="nucleotide sequence ID" value="NZ_BMJC01000003.1"/>
</dbReference>
<dbReference type="EMBL" id="BMJC01000003">
    <property type="protein sequence ID" value="GGB05062.1"/>
    <property type="molecule type" value="Genomic_DNA"/>
</dbReference>
<sequence>MRKITLPFLLLALLFTRCQSPAPKATPADTTSTGQAITTAASPATSVTTPADTSQLISVMQQSARDWNKGDLSGFMDSYDDSATMMSRHGLIGKDSMMIHYRQTYFKEGAARQQLTFDQFRIIPLAGDYVLLTGRYTLAGNNLPTLSGRFSLVCVHRQKGWKILHDHTS</sequence>
<proteinExistence type="predicted"/>
<feature type="signal peptide" evidence="1">
    <location>
        <begin position="1"/>
        <end position="24"/>
    </location>
</feature>
<reference evidence="3" key="1">
    <citation type="journal article" date="2014" name="Int. J. Syst. Evol. Microbiol.">
        <title>Complete genome sequence of Corynebacterium casei LMG S-19264T (=DSM 44701T), isolated from a smear-ripened cheese.</title>
        <authorList>
            <consortium name="US DOE Joint Genome Institute (JGI-PGF)"/>
            <person name="Walter F."/>
            <person name="Albersmeier A."/>
            <person name="Kalinowski J."/>
            <person name="Ruckert C."/>
        </authorList>
    </citation>
    <scope>NUCLEOTIDE SEQUENCE</scope>
    <source>
        <strain evidence="3">CGMCC 1.15448</strain>
    </source>
</reference>
<evidence type="ECO:0000313" key="4">
    <source>
        <dbReference type="Proteomes" id="UP000607559"/>
    </source>
</evidence>
<name>A0A8J2UED2_9BACT</name>
<dbReference type="InterPro" id="IPR027843">
    <property type="entry name" value="DUF4440"/>
</dbReference>
<organism evidence="3 4">
    <name type="scientific">Puia dinghuensis</name>
    <dbReference type="NCBI Taxonomy" id="1792502"/>
    <lineage>
        <taxon>Bacteria</taxon>
        <taxon>Pseudomonadati</taxon>
        <taxon>Bacteroidota</taxon>
        <taxon>Chitinophagia</taxon>
        <taxon>Chitinophagales</taxon>
        <taxon>Chitinophagaceae</taxon>
        <taxon>Puia</taxon>
    </lineage>
</organism>